<protein>
    <submittedName>
        <fullName evidence="2">Uncharacterized protein</fullName>
    </submittedName>
</protein>
<accession>A0A8J6HHY8</accession>
<dbReference type="Proteomes" id="UP000719412">
    <property type="component" value="Unassembled WGS sequence"/>
</dbReference>
<dbReference type="AlphaFoldDB" id="A0A8J6HHY8"/>
<reference evidence="2" key="2">
    <citation type="submission" date="2021-08" db="EMBL/GenBank/DDBJ databases">
        <authorList>
            <person name="Eriksson T."/>
        </authorList>
    </citation>
    <scope>NUCLEOTIDE SEQUENCE</scope>
    <source>
        <strain evidence="2">Stoneville</strain>
        <tissue evidence="2">Whole head</tissue>
    </source>
</reference>
<gene>
    <name evidence="2" type="ORF">GEV33_008067</name>
</gene>
<comment type="caution">
    <text evidence="2">The sequence shown here is derived from an EMBL/GenBank/DDBJ whole genome shotgun (WGS) entry which is preliminary data.</text>
</comment>
<organism evidence="2 3">
    <name type="scientific">Tenebrio molitor</name>
    <name type="common">Yellow mealworm beetle</name>
    <dbReference type="NCBI Taxonomy" id="7067"/>
    <lineage>
        <taxon>Eukaryota</taxon>
        <taxon>Metazoa</taxon>
        <taxon>Ecdysozoa</taxon>
        <taxon>Arthropoda</taxon>
        <taxon>Hexapoda</taxon>
        <taxon>Insecta</taxon>
        <taxon>Pterygota</taxon>
        <taxon>Neoptera</taxon>
        <taxon>Endopterygota</taxon>
        <taxon>Coleoptera</taxon>
        <taxon>Polyphaga</taxon>
        <taxon>Cucujiformia</taxon>
        <taxon>Tenebrionidae</taxon>
        <taxon>Tenebrio</taxon>
    </lineage>
</organism>
<evidence type="ECO:0000256" key="1">
    <source>
        <dbReference type="SAM" id="MobiDB-lite"/>
    </source>
</evidence>
<proteinExistence type="predicted"/>
<evidence type="ECO:0000313" key="3">
    <source>
        <dbReference type="Proteomes" id="UP000719412"/>
    </source>
</evidence>
<feature type="compositionally biased region" description="Pro residues" evidence="1">
    <location>
        <begin position="21"/>
        <end position="32"/>
    </location>
</feature>
<dbReference type="EMBL" id="JABDTM020023993">
    <property type="protein sequence ID" value="KAH0814723.1"/>
    <property type="molecule type" value="Genomic_DNA"/>
</dbReference>
<name>A0A8J6HHY8_TENMO</name>
<sequence>MCSDHDIPLTFFSDVNEESPPEPAPPEVPPRGPSLHSATLRRRTDYALPVGDGAATQESQFLTQGAVIGDEIRHQKLTLVAECVRKRSSAINSGTSGNDTPDSWRRCHGGFSTDESVSRKLILDPLDVENQSGVVDWITPDRQNAVEFGAIPPAMCAVRSNQRRRFGFASPAVSTRPIPRSNTSIRPYCLN</sequence>
<keyword evidence="3" id="KW-1185">Reference proteome</keyword>
<evidence type="ECO:0000313" key="2">
    <source>
        <dbReference type="EMBL" id="KAH0814723.1"/>
    </source>
</evidence>
<reference evidence="2" key="1">
    <citation type="journal article" date="2020" name="J Insects Food Feed">
        <title>The yellow mealworm (Tenebrio molitor) genome: a resource for the emerging insects as food and feed industry.</title>
        <authorList>
            <person name="Eriksson T."/>
            <person name="Andere A."/>
            <person name="Kelstrup H."/>
            <person name="Emery V."/>
            <person name="Picard C."/>
        </authorList>
    </citation>
    <scope>NUCLEOTIDE SEQUENCE</scope>
    <source>
        <strain evidence="2">Stoneville</strain>
        <tissue evidence="2">Whole head</tissue>
    </source>
</reference>
<feature type="region of interest" description="Disordered" evidence="1">
    <location>
        <begin position="1"/>
        <end position="36"/>
    </location>
</feature>